<organism evidence="1">
    <name type="scientific">Leptospirillum ferriphilum</name>
    <dbReference type="NCBI Taxonomy" id="178606"/>
    <lineage>
        <taxon>Bacteria</taxon>
        <taxon>Pseudomonadati</taxon>
        <taxon>Nitrospirota</taxon>
        <taxon>Nitrospiria</taxon>
        <taxon>Nitrospirales</taxon>
        <taxon>Nitrospiraceae</taxon>
        <taxon>Leptospirillum</taxon>
    </lineage>
</organism>
<evidence type="ECO:0000313" key="1">
    <source>
        <dbReference type="EMBL" id="SOU92634.1"/>
    </source>
</evidence>
<name>A0A2I2MFZ9_9BACT</name>
<reference evidence="1" key="1">
    <citation type="submission" date="2017-12" db="EMBL/GenBank/DDBJ databases">
        <authorList>
            <consortium name="SysMetEx"/>
        </authorList>
    </citation>
    <scope>NUCLEOTIDE SEQUENCE</scope>
    <source>
        <strain evidence="1">Pb_238</strain>
    </source>
</reference>
<proteinExistence type="predicted"/>
<dbReference type="EMBL" id="LT966316">
    <property type="protein sequence ID" value="SOU92634.1"/>
    <property type="molecule type" value="Genomic_DNA"/>
</dbReference>
<sequence length="185" mass="21134">MIRNAVSDVLVAVYGSGWPWADSFKKSLPNPSCGYNQQKDLLRVRQVANTTGKVIPELPFVFWQQMLTRRHDTRLRKPGRRPADTRTGDSLTSRFPHYRIRAIRTGRGKCALRVCLTRCLLLVRNRLGRIPSRDFSTSFACSLELCLPEEVCPRGIKHILVLYALYLRALTGFSSRRVERCVLAS</sequence>
<dbReference type="AlphaFoldDB" id="A0A2I2MFZ9"/>
<gene>
    <name evidence="1" type="ORF">LFTS_01261</name>
</gene>
<protein>
    <submittedName>
        <fullName evidence="1">Uncharacterized protein</fullName>
    </submittedName>
</protein>
<accession>A0A2I2MFZ9</accession>